<evidence type="ECO:0000313" key="4">
    <source>
        <dbReference type="Proteomes" id="UP000220629"/>
    </source>
</evidence>
<dbReference type="InterPro" id="IPR000868">
    <property type="entry name" value="Isochorismatase-like_dom"/>
</dbReference>
<organism evidence="3 4">
    <name type="scientific">Burkholderia gladioli</name>
    <name type="common">Pseudomonas marginata</name>
    <name type="synonym">Phytomonas marginata</name>
    <dbReference type="NCBI Taxonomy" id="28095"/>
    <lineage>
        <taxon>Bacteria</taxon>
        <taxon>Pseudomonadati</taxon>
        <taxon>Pseudomonadota</taxon>
        <taxon>Betaproteobacteria</taxon>
        <taxon>Burkholderiales</taxon>
        <taxon>Burkholderiaceae</taxon>
        <taxon>Burkholderia</taxon>
    </lineage>
</organism>
<dbReference type="SUPFAM" id="SSF52499">
    <property type="entry name" value="Isochorismatase-like hydrolases"/>
    <property type="match status" value="1"/>
</dbReference>
<evidence type="ECO:0000259" key="2">
    <source>
        <dbReference type="Pfam" id="PF00857"/>
    </source>
</evidence>
<reference evidence="4" key="1">
    <citation type="submission" date="2017-09" db="EMBL/GenBank/DDBJ databases">
        <title>FDA dAtabase for Regulatory Grade micrObial Sequences (FDA-ARGOS): Supporting development and validation of Infectious Disease Dx tests.</title>
        <authorList>
            <person name="Minogue T."/>
            <person name="Wolcott M."/>
            <person name="Wasieloski L."/>
            <person name="Aguilar W."/>
            <person name="Moore D."/>
            <person name="Tallon L."/>
            <person name="Sadzewicz L."/>
            <person name="Ott S."/>
            <person name="Zhao X."/>
            <person name="Nagaraj S."/>
            <person name="Vavikolanu K."/>
            <person name="Aluvathingal J."/>
            <person name="Nadendla S."/>
            <person name="Sichtig H."/>
        </authorList>
    </citation>
    <scope>NUCLEOTIDE SEQUENCE [LARGE SCALE GENOMIC DNA]</scope>
    <source>
        <strain evidence="4">FDAARGOS_390</strain>
    </source>
</reference>
<dbReference type="PANTHER" id="PTHR43540:SF1">
    <property type="entry name" value="ISOCHORISMATASE HYDROLASE"/>
    <property type="match status" value="1"/>
</dbReference>
<feature type="domain" description="Isochorismatase-like" evidence="2">
    <location>
        <begin position="10"/>
        <end position="197"/>
    </location>
</feature>
<dbReference type="GO" id="GO:0016787">
    <property type="term" value="F:hydrolase activity"/>
    <property type="evidence" value="ECO:0007669"/>
    <property type="project" value="UniProtKB-KW"/>
</dbReference>
<evidence type="ECO:0000313" key="3">
    <source>
        <dbReference type="EMBL" id="PEH41152.1"/>
    </source>
</evidence>
<keyword evidence="1" id="KW-0378">Hydrolase</keyword>
<dbReference type="InterPro" id="IPR050272">
    <property type="entry name" value="Isochorismatase-like_hydrls"/>
</dbReference>
<dbReference type="AlphaFoldDB" id="A0A2A7SCC6"/>
<evidence type="ECO:0000256" key="1">
    <source>
        <dbReference type="ARBA" id="ARBA00022801"/>
    </source>
</evidence>
<dbReference type="PANTHER" id="PTHR43540">
    <property type="entry name" value="PEROXYUREIDOACRYLATE/UREIDOACRYLATE AMIDOHYDROLASE-RELATED"/>
    <property type="match status" value="1"/>
</dbReference>
<dbReference type="Pfam" id="PF00857">
    <property type="entry name" value="Isochorismatase"/>
    <property type="match status" value="1"/>
</dbReference>
<dbReference type="Gene3D" id="3.40.50.850">
    <property type="entry name" value="Isochorismatase-like"/>
    <property type="match status" value="1"/>
</dbReference>
<dbReference type="CDD" id="cd00431">
    <property type="entry name" value="cysteine_hydrolases"/>
    <property type="match status" value="1"/>
</dbReference>
<sequence length="211" mass="22664">MAGIARFARSAVIALHYQNDVLHPEGRIRVGFERAQPERAAVIEAARALLAGARSQGLPLIHIRIAFREDYADLLRNAPIFVRTAESGALREGSWGAAFHPALGPDPDRPLDYVLHHRRTSGFIGTPLEQVLAAHDVRHLIVAGVATHSTVEMTVRHAVDLGYTATVAADACSCADRQQHAASLESMRLLAAISTVAELFGEGDASPEPDA</sequence>
<name>A0A2A7SCC6_BURGA</name>
<gene>
    <name evidence="3" type="ORF">CRM94_02700</name>
</gene>
<dbReference type="InterPro" id="IPR036380">
    <property type="entry name" value="Isochorismatase-like_sf"/>
</dbReference>
<proteinExistence type="predicted"/>
<comment type="caution">
    <text evidence="3">The sequence shown here is derived from an EMBL/GenBank/DDBJ whole genome shotgun (WGS) entry which is preliminary data.</text>
</comment>
<protein>
    <submittedName>
        <fullName evidence="3">Isochorismatase</fullName>
    </submittedName>
</protein>
<accession>A0A2A7SCC6</accession>
<dbReference type="RefSeq" id="WP_098151453.1">
    <property type="nucleotide sequence ID" value="NZ_CADEWA010000006.1"/>
</dbReference>
<dbReference type="EMBL" id="PDDY01000001">
    <property type="protein sequence ID" value="PEH41152.1"/>
    <property type="molecule type" value="Genomic_DNA"/>
</dbReference>
<dbReference type="Proteomes" id="UP000220629">
    <property type="component" value="Unassembled WGS sequence"/>
</dbReference>